<dbReference type="PANTHER" id="PTHR43194:SF2">
    <property type="entry name" value="PEROXISOMAL MEMBRANE PROTEIN LPX1"/>
    <property type="match status" value="1"/>
</dbReference>
<dbReference type="Gene3D" id="3.40.50.1820">
    <property type="entry name" value="alpha/beta hydrolase"/>
    <property type="match status" value="1"/>
</dbReference>
<evidence type="ECO:0000259" key="1">
    <source>
        <dbReference type="Pfam" id="PF12697"/>
    </source>
</evidence>
<proteinExistence type="predicted"/>
<feature type="domain" description="AB hydrolase-1" evidence="1">
    <location>
        <begin position="7"/>
        <end position="223"/>
    </location>
</feature>
<comment type="caution">
    <text evidence="2">The sequence shown here is derived from an EMBL/GenBank/DDBJ whole genome shotgun (WGS) entry which is preliminary data.</text>
</comment>
<dbReference type="InterPro" id="IPR029058">
    <property type="entry name" value="AB_hydrolase_fold"/>
</dbReference>
<sequence>MTAGSALLLHGLGGTGRTWWRLAEELTAAGWSVTAPDVRGHGDAPRHGSYRLDAYADDALAQGRFDLVVGHSLGGAVAVRAAARDHGWARRLALLDPVLRLAPEQRAQVRAGELAALAVSAEQLAAAQPLWSERDRAEKLAAIRAADPDAVAATIDDNDPWDLLADLPGLRPPVLVLAGDPQVDTMLPPALAALVLRANPRIRYAVVVGAGHSPHRDRPAETLAMLREWAESPATV</sequence>
<protein>
    <submittedName>
        <fullName evidence="2">Alpha/beta hydrolase</fullName>
    </submittedName>
</protein>
<evidence type="ECO:0000313" key="2">
    <source>
        <dbReference type="EMBL" id="PPF11302.1"/>
    </source>
</evidence>
<dbReference type="InterPro" id="IPR050228">
    <property type="entry name" value="Carboxylesterase_BioH"/>
</dbReference>
<dbReference type="SUPFAM" id="SSF53474">
    <property type="entry name" value="alpha/beta-Hydrolases"/>
    <property type="match status" value="1"/>
</dbReference>
<keyword evidence="2" id="KW-0378">Hydrolase</keyword>
<reference evidence="2 3" key="1">
    <citation type="submission" date="2018-02" db="EMBL/GenBank/DDBJ databases">
        <title>Bacteriophage NCPPB3778 and a type I-E CRISPR drive the evolution of the US Biological Select Agent, Rathayibacter toxicus.</title>
        <authorList>
            <person name="Davis E.W.II."/>
            <person name="Tabima J.F."/>
            <person name="Weisberg A.J."/>
            <person name="Lopes L.D."/>
            <person name="Wiseman M.S."/>
            <person name="Wiseman M.S."/>
            <person name="Pupko T."/>
            <person name="Belcher M.S."/>
            <person name="Sechler A.J."/>
            <person name="Tancos M.A."/>
            <person name="Schroeder B.K."/>
            <person name="Murray T.D."/>
            <person name="Luster D.G."/>
            <person name="Schneider W.L."/>
            <person name="Rogers E."/>
            <person name="Andreote F.D."/>
            <person name="Grunwald N.J."/>
            <person name="Putnam M.L."/>
            <person name="Chang J.H."/>
        </authorList>
    </citation>
    <scope>NUCLEOTIDE SEQUENCE [LARGE SCALE GENOMIC DNA]</scope>
    <source>
        <strain evidence="2 3">AY1I9</strain>
    </source>
</reference>
<name>A0ABD6W690_RATRA</name>
<dbReference type="GO" id="GO:0016787">
    <property type="term" value="F:hydrolase activity"/>
    <property type="evidence" value="ECO:0007669"/>
    <property type="project" value="UniProtKB-KW"/>
</dbReference>
<organism evidence="2 3">
    <name type="scientific">Rathayibacter rathayi</name>
    <name type="common">Corynebacterium rathayi</name>
    <dbReference type="NCBI Taxonomy" id="33887"/>
    <lineage>
        <taxon>Bacteria</taxon>
        <taxon>Bacillati</taxon>
        <taxon>Actinomycetota</taxon>
        <taxon>Actinomycetes</taxon>
        <taxon>Micrococcales</taxon>
        <taxon>Microbacteriaceae</taxon>
        <taxon>Rathayibacter</taxon>
    </lineage>
</organism>
<gene>
    <name evidence="2" type="ORF">C5C04_12460</name>
</gene>
<dbReference type="GeneID" id="49820723"/>
<dbReference type="EMBL" id="PSUL01000035">
    <property type="protein sequence ID" value="PPF11302.1"/>
    <property type="molecule type" value="Genomic_DNA"/>
</dbReference>
<dbReference type="InterPro" id="IPR000073">
    <property type="entry name" value="AB_hydrolase_1"/>
</dbReference>
<dbReference type="AlphaFoldDB" id="A0ABD6W690"/>
<dbReference type="RefSeq" id="WP_097165437.1">
    <property type="nucleotide sequence ID" value="NZ_CP028129.1"/>
</dbReference>
<accession>A0ABD6W690</accession>
<dbReference type="KEGG" id="rry:C1O28_09570"/>
<evidence type="ECO:0000313" key="3">
    <source>
        <dbReference type="Proteomes" id="UP000237881"/>
    </source>
</evidence>
<dbReference type="PANTHER" id="PTHR43194">
    <property type="entry name" value="HYDROLASE ALPHA/BETA FOLD FAMILY"/>
    <property type="match status" value="1"/>
</dbReference>
<dbReference type="Proteomes" id="UP000237881">
    <property type="component" value="Unassembled WGS sequence"/>
</dbReference>
<dbReference type="Pfam" id="PF12697">
    <property type="entry name" value="Abhydrolase_6"/>
    <property type="match status" value="1"/>
</dbReference>